<reference evidence="6 8" key="1">
    <citation type="submission" date="2023-07" db="EMBL/GenBank/DDBJ databases">
        <title>Sorghum-associated microbial communities from plants grown in Nebraska, USA.</title>
        <authorList>
            <person name="Schachtman D."/>
        </authorList>
    </citation>
    <scope>NUCLEOTIDE SEQUENCE</scope>
    <source>
        <strain evidence="6">DS1006</strain>
        <strain evidence="7 8">DS1016</strain>
    </source>
</reference>
<evidence type="ECO:0000313" key="8">
    <source>
        <dbReference type="Proteomes" id="UP001230951"/>
    </source>
</evidence>
<dbReference type="Gene3D" id="1.10.290.10">
    <property type="entry name" value="Topoisomerase I, domain 4"/>
    <property type="match status" value="1"/>
</dbReference>
<keyword evidence="2" id="KW-0238">DNA-binding</keyword>
<name>A0AAW8DFZ3_9MICC</name>
<dbReference type="EMBL" id="JAUSTF010000004">
    <property type="protein sequence ID" value="MDQ0181010.1"/>
    <property type="molecule type" value="Genomic_DNA"/>
</dbReference>
<dbReference type="InterPro" id="IPR003602">
    <property type="entry name" value="Topo_IA_DNA-bd_dom"/>
</dbReference>
<dbReference type="EC" id="5.6.2.1" evidence="6"/>
<dbReference type="SUPFAM" id="SSF56712">
    <property type="entry name" value="Prokaryotic type I DNA topoisomerase"/>
    <property type="match status" value="1"/>
</dbReference>
<dbReference type="GO" id="GO:0006281">
    <property type="term" value="P:DNA repair"/>
    <property type="evidence" value="ECO:0007669"/>
    <property type="project" value="TreeGrafter"/>
</dbReference>
<feature type="compositionally biased region" description="Acidic residues" evidence="4">
    <location>
        <begin position="438"/>
        <end position="448"/>
    </location>
</feature>
<dbReference type="InterPro" id="IPR000380">
    <property type="entry name" value="Topo_IA"/>
</dbReference>
<feature type="region of interest" description="Disordered" evidence="4">
    <location>
        <begin position="438"/>
        <end position="459"/>
    </location>
</feature>
<keyword evidence="1" id="KW-0799">Topoisomerase</keyword>
<comment type="caution">
    <text evidence="6">The sequence shown here is derived from an EMBL/GenBank/DDBJ whole genome shotgun (WGS) entry which is preliminary data.</text>
</comment>
<dbReference type="AlphaFoldDB" id="A0AAW8DFZ3"/>
<evidence type="ECO:0000313" key="9">
    <source>
        <dbReference type="Proteomes" id="UP001242995"/>
    </source>
</evidence>
<dbReference type="PROSITE" id="PS52039">
    <property type="entry name" value="TOPO_IA_2"/>
    <property type="match status" value="1"/>
</dbReference>
<dbReference type="Proteomes" id="UP001230951">
    <property type="component" value="Unassembled WGS sequence"/>
</dbReference>
<evidence type="ECO:0000256" key="2">
    <source>
        <dbReference type="ARBA" id="ARBA00023125"/>
    </source>
</evidence>
<evidence type="ECO:0000256" key="3">
    <source>
        <dbReference type="ARBA" id="ARBA00023235"/>
    </source>
</evidence>
<proteinExistence type="predicted"/>
<feature type="domain" description="Topo IA-type catalytic" evidence="5">
    <location>
        <begin position="156"/>
        <end position="574"/>
    </location>
</feature>
<dbReference type="InterPro" id="IPR013497">
    <property type="entry name" value="Topo_IA_cen"/>
</dbReference>
<keyword evidence="3 6" id="KW-0413">Isomerase</keyword>
<dbReference type="Gene3D" id="2.70.20.10">
    <property type="entry name" value="Topoisomerase I, domain 3"/>
    <property type="match status" value="1"/>
</dbReference>
<dbReference type="Gene3D" id="3.40.50.140">
    <property type="match status" value="1"/>
</dbReference>
<protein>
    <submittedName>
        <fullName evidence="6">DNA topoisomerase-3</fullName>
        <ecNumber evidence="6">5.6.2.1</ecNumber>
    </submittedName>
</protein>
<dbReference type="InterPro" id="IPR013826">
    <property type="entry name" value="Topo_IA_cen_sub3"/>
</dbReference>
<dbReference type="PANTHER" id="PTHR11390:SF21">
    <property type="entry name" value="DNA TOPOISOMERASE 3-ALPHA"/>
    <property type="match status" value="1"/>
</dbReference>
<keyword evidence="8" id="KW-1185">Reference proteome</keyword>
<accession>A0AAW8DFZ3</accession>
<dbReference type="InterPro" id="IPR023405">
    <property type="entry name" value="Topo_IA_core_domain"/>
</dbReference>
<organism evidence="6 9">
    <name type="scientific">Arthrobacter bambusae</name>
    <dbReference type="NCBI Taxonomy" id="1338426"/>
    <lineage>
        <taxon>Bacteria</taxon>
        <taxon>Bacillati</taxon>
        <taxon>Actinomycetota</taxon>
        <taxon>Actinomycetes</taxon>
        <taxon>Micrococcales</taxon>
        <taxon>Micrococcaceae</taxon>
        <taxon>Arthrobacter</taxon>
    </lineage>
</organism>
<dbReference type="GO" id="GO:0043597">
    <property type="term" value="C:cytoplasmic replication fork"/>
    <property type="evidence" value="ECO:0007669"/>
    <property type="project" value="TreeGrafter"/>
</dbReference>
<evidence type="ECO:0000313" key="7">
    <source>
        <dbReference type="EMBL" id="MDQ0181010.1"/>
    </source>
</evidence>
<dbReference type="GO" id="GO:0006310">
    <property type="term" value="P:DNA recombination"/>
    <property type="evidence" value="ECO:0007669"/>
    <property type="project" value="TreeGrafter"/>
</dbReference>
<dbReference type="InterPro" id="IPR013824">
    <property type="entry name" value="Topo_IA_cen_sub1"/>
</dbReference>
<dbReference type="SMART" id="SM00437">
    <property type="entry name" value="TOP1Ac"/>
    <property type="match status" value="1"/>
</dbReference>
<dbReference type="GO" id="GO:0003677">
    <property type="term" value="F:DNA binding"/>
    <property type="evidence" value="ECO:0007669"/>
    <property type="project" value="UniProtKB-KW"/>
</dbReference>
<evidence type="ECO:0000256" key="4">
    <source>
        <dbReference type="SAM" id="MobiDB-lite"/>
    </source>
</evidence>
<dbReference type="InterPro" id="IPR013825">
    <property type="entry name" value="Topo_IA_cen_sub2"/>
</dbReference>
<dbReference type="EMBL" id="JAUSRG010000003">
    <property type="protein sequence ID" value="MDP9904562.1"/>
    <property type="molecule type" value="Genomic_DNA"/>
</dbReference>
<evidence type="ECO:0000259" key="5">
    <source>
        <dbReference type="PROSITE" id="PS52039"/>
    </source>
</evidence>
<gene>
    <name evidence="6" type="ORF">J2S90_001517</name>
    <name evidence="7" type="ORF">J2S93_002437</name>
</gene>
<evidence type="ECO:0000313" key="6">
    <source>
        <dbReference type="EMBL" id="MDP9904562.1"/>
    </source>
</evidence>
<evidence type="ECO:0000256" key="1">
    <source>
        <dbReference type="ARBA" id="ARBA00023029"/>
    </source>
</evidence>
<dbReference type="GO" id="GO:0003917">
    <property type="term" value="F:DNA topoisomerase type I (single strand cut, ATP-independent) activity"/>
    <property type="evidence" value="ECO:0007669"/>
    <property type="project" value="UniProtKB-EC"/>
</dbReference>
<sequence>MTVGLLTEKPSQARAFAAALGGMEGIYNGEQYVIAHARGHLYELAQPENQVQGATADEQEKLRVWSLENLPWDLDRFAWKNEPLRDTKDLLRDIASKFANCDTICAAGDLDPSGEGGLIFSNVVKGLGLENKKLERMYFLDEAAASIQKAFTSRRSIASIDQFDEYRKASYRNAWDFASIQFTRAATLASAQRGMVLRQGRLKSAMVKLVGDQKKAHDDYVRKPFFQNRFRDENGVMYTNSEEPTFDQNDQVPQSYHASAVVVDAKSNKTTTPPRLLDLAGLSALMAKQGMKPAYVLKVVQAGYERQYFSYPRTEDKTITPEQFNELAPLVDEIAAVVGVDATLLTHRTPRGTHVKPQGAHGANRPGLNVPKSLAALETELGEGAGAIYTALAKNYLAMLADDYRYEQQKGHVKDYVDFVGIANVPQSQGWKAVFDADADESASSDENESPKGLGKNAEPFVFEGANKRPEHPSMKWLMKQLEKHDVGTGATRTSTYAEVTNERAKHPLLIDRRGKLTLAEAGTMSWMLLPGTHIGDLALTEKVYADMKDIAAGTATAEERLAIVADWVREDIATMQKNATAMRSTLGLKEEAVAQKERVSGTWGTRQVTFAREFGGHRFSDEEVEKLLAGETIDFQATSRQGKTYDVFGQLGEGTFKGKKFVGFQRLGFGRRDPSGAVLPPKDWCGHVFNPGEIQKLMAGEAIEAGDFVSSKTGNNFSCKVSWDAKTQKIVPDFGTSGDEPPMSWCGVQLTESQRRDLAAGKTIEGAGFVSKKTGKSFSCKLTWKEEKGAKKLVPSFK</sequence>
<dbReference type="RefSeq" id="WP_306960327.1">
    <property type="nucleotide sequence ID" value="NZ_JAUSRG010000003.1"/>
</dbReference>
<dbReference type="Pfam" id="PF01131">
    <property type="entry name" value="Topoisom_bac"/>
    <property type="match status" value="1"/>
</dbReference>
<dbReference type="PRINTS" id="PR00417">
    <property type="entry name" value="PRTPISMRASEI"/>
</dbReference>
<dbReference type="Gene3D" id="1.10.460.10">
    <property type="entry name" value="Topoisomerase I, domain 2"/>
    <property type="match status" value="1"/>
</dbReference>
<dbReference type="Proteomes" id="UP001242995">
    <property type="component" value="Unassembled WGS sequence"/>
</dbReference>
<dbReference type="GO" id="GO:0006265">
    <property type="term" value="P:DNA topological change"/>
    <property type="evidence" value="ECO:0007669"/>
    <property type="project" value="InterPro"/>
</dbReference>
<dbReference type="PANTHER" id="PTHR11390">
    <property type="entry name" value="PROKARYOTIC DNA TOPOISOMERASE"/>
    <property type="match status" value="1"/>
</dbReference>